<protein>
    <submittedName>
        <fullName evidence="2">Uncharacterized protein</fullName>
    </submittedName>
</protein>
<reference evidence="2" key="2">
    <citation type="submission" date="2021-04" db="EMBL/GenBank/DDBJ databases">
        <authorList>
            <person name="Gilroy R."/>
        </authorList>
    </citation>
    <scope>NUCLEOTIDE SEQUENCE</scope>
    <source>
        <strain evidence="2">ChiBcec16-3735</strain>
    </source>
</reference>
<evidence type="ECO:0000313" key="3">
    <source>
        <dbReference type="Proteomes" id="UP000824065"/>
    </source>
</evidence>
<proteinExistence type="predicted"/>
<feature type="transmembrane region" description="Helical" evidence="1">
    <location>
        <begin position="52"/>
        <end position="72"/>
    </location>
</feature>
<keyword evidence="1" id="KW-1133">Transmembrane helix</keyword>
<comment type="caution">
    <text evidence="2">The sequence shown here is derived from an EMBL/GenBank/DDBJ whole genome shotgun (WGS) entry which is preliminary data.</text>
</comment>
<organism evidence="2 3">
    <name type="scientific">Candidatus Faecalibacterium gallistercoris</name>
    <dbReference type="NCBI Taxonomy" id="2838579"/>
    <lineage>
        <taxon>Bacteria</taxon>
        <taxon>Bacillati</taxon>
        <taxon>Bacillota</taxon>
        <taxon>Clostridia</taxon>
        <taxon>Eubacteriales</taxon>
        <taxon>Oscillospiraceae</taxon>
        <taxon>Faecalibacterium</taxon>
    </lineage>
</organism>
<gene>
    <name evidence="2" type="ORF">H9725_02260</name>
</gene>
<name>A0A9D2JLS9_9FIRM</name>
<reference evidence="2" key="1">
    <citation type="journal article" date="2021" name="PeerJ">
        <title>Extensive microbial diversity within the chicken gut microbiome revealed by metagenomics and culture.</title>
        <authorList>
            <person name="Gilroy R."/>
            <person name="Ravi A."/>
            <person name="Getino M."/>
            <person name="Pursley I."/>
            <person name="Horton D.L."/>
            <person name="Alikhan N.F."/>
            <person name="Baker D."/>
            <person name="Gharbi K."/>
            <person name="Hall N."/>
            <person name="Watson M."/>
            <person name="Adriaenssens E.M."/>
            <person name="Foster-Nyarko E."/>
            <person name="Jarju S."/>
            <person name="Secka A."/>
            <person name="Antonio M."/>
            <person name="Oren A."/>
            <person name="Chaudhuri R.R."/>
            <person name="La Ragione R."/>
            <person name="Hildebrand F."/>
            <person name="Pallen M.J."/>
        </authorList>
    </citation>
    <scope>NUCLEOTIDE SEQUENCE</scope>
    <source>
        <strain evidence="2">ChiBcec16-3735</strain>
    </source>
</reference>
<keyword evidence="1" id="KW-0812">Transmembrane</keyword>
<evidence type="ECO:0000256" key="1">
    <source>
        <dbReference type="SAM" id="Phobius"/>
    </source>
</evidence>
<dbReference type="AlphaFoldDB" id="A0A9D2JLS9"/>
<sequence>MPNKQSLRMPAHYAAIDPAEQRAIQGGGPVSDAVVAFLDSLHLTDFYRGSSVLTFSFTFVPALFFTAVRAVFGLGQELAEGIYNIFQQL</sequence>
<dbReference type="Proteomes" id="UP000824065">
    <property type="component" value="Unassembled WGS sequence"/>
</dbReference>
<keyword evidence="1" id="KW-0472">Membrane</keyword>
<evidence type="ECO:0000313" key="2">
    <source>
        <dbReference type="EMBL" id="HIZ57402.1"/>
    </source>
</evidence>
<dbReference type="EMBL" id="DXBJ01000014">
    <property type="protein sequence ID" value="HIZ57402.1"/>
    <property type="molecule type" value="Genomic_DNA"/>
</dbReference>
<accession>A0A9D2JLS9</accession>